<organism evidence="1 2">
    <name type="scientific">Angomonas deanei</name>
    <dbReference type="NCBI Taxonomy" id="59799"/>
    <lineage>
        <taxon>Eukaryota</taxon>
        <taxon>Discoba</taxon>
        <taxon>Euglenozoa</taxon>
        <taxon>Kinetoplastea</taxon>
        <taxon>Metakinetoplastina</taxon>
        <taxon>Trypanosomatida</taxon>
        <taxon>Trypanosomatidae</taxon>
        <taxon>Strigomonadinae</taxon>
        <taxon>Angomonas</taxon>
    </lineage>
</organism>
<accession>A0A7G2BZ92</accession>
<dbReference type="AlphaFoldDB" id="A0A7G2BZ92"/>
<name>A0A7G2BZ92_9TRYP</name>
<proteinExistence type="predicted"/>
<evidence type="ECO:0000313" key="2">
    <source>
        <dbReference type="Proteomes" id="UP000515908"/>
    </source>
</evidence>
<dbReference type="OrthoDB" id="268840at2759"/>
<protein>
    <submittedName>
        <fullName evidence="1">Uncharacterized protein</fullName>
    </submittedName>
</protein>
<gene>
    <name evidence="1" type="ORF">ADEAN_000027100</name>
</gene>
<keyword evidence="2" id="KW-1185">Reference proteome</keyword>
<dbReference type="EMBL" id="LR877145">
    <property type="protein sequence ID" value="CAD2212859.1"/>
    <property type="molecule type" value="Genomic_DNA"/>
</dbReference>
<dbReference type="VEuPathDB" id="TriTrypDB:ADEAN_000027100"/>
<evidence type="ECO:0000313" key="1">
    <source>
        <dbReference type="EMBL" id="CAD2212859.1"/>
    </source>
</evidence>
<dbReference type="Proteomes" id="UP000515908">
    <property type="component" value="Chromosome 01"/>
</dbReference>
<reference evidence="1 2" key="1">
    <citation type="submission" date="2020-08" db="EMBL/GenBank/DDBJ databases">
        <authorList>
            <person name="Newling K."/>
            <person name="Davey J."/>
            <person name="Forrester S."/>
        </authorList>
    </citation>
    <scope>NUCLEOTIDE SEQUENCE [LARGE SCALE GENOMIC DNA]</scope>
    <source>
        <strain evidence="2">Crithidia deanei Carvalho (ATCC PRA-265)</strain>
    </source>
</reference>
<dbReference type="CDD" id="cd23017">
    <property type="entry name" value="mt-LAF19-like"/>
    <property type="match status" value="1"/>
</dbReference>
<sequence>MPLKRFIKAHKLTRPQMLLKGRFEPYKPVLRDDHYIKDREKLEEFEKINAEGLVFVPDEALPPWKKSVISNLKKSQNQYNYRGLRVRAVDRQDEPGFPTHFR</sequence>